<comment type="caution">
    <text evidence="1">The sequence shown here is derived from an EMBL/GenBank/DDBJ whole genome shotgun (WGS) entry which is preliminary data.</text>
</comment>
<dbReference type="RefSeq" id="WP_151758390.1">
    <property type="nucleotide sequence ID" value="NZ_BKZW01000002.1"/>
</dbReference>
<dbReference type="AlphaFoldDB" id="A0A5J4KVX4"/>
<dbReference type="Proteomes" id="UP000326912">
    <property type="component" value="Unassembled WGS sequence"/>
</dbReference>
<reference evidence="1 2" key="1">
    <citation type="submission" date="2019-10" db="EMBL/GenBank/DDBJ databases">
        <title>Dictyobacter vulcani sp. nov., within the class Ktedonobacteria, isolated from soil of volcanic Mt. Zao.</title>
        <authorList>
            <person name="Zheng Y."/>
            <person name="Wang C.M."/>
            <person name="Sakai Y."/>
            <person name="Abe K."/>
            <person name="Yokota A."/>
            <person name="Yabe S."/>
        </authorList>
    </citation>
    <scope>NUCLEOTIDE SEQUENCE [LARGE SCALE GENOMIC DNA]</scope>
    <source>
        <strain evidence="1 2">W12</strain>
    </source>
</reference>
<sequence length="124" mass="13829">MYLHDNLQICLYALASRYPKHTIDISRNVIESKGAPLAGWKAPEVIKILTMAAPVLLQTYAELIIDYGEATIYLPSISSTTPFCTIHCRGKIPPHLANSRNWLKKQLFQPEAHLTFTGSTSLSC</sequence>
<keyword evidence="2" id="KW-1185">Reference proteome</keyword>
<accession>A0A5J4KVX4</accession>
<gene>
    <name evidence="1" type="ORF">KDW_48490</name>
</gene>
<dbReference type="EMBL" id="BKZW01000002">
    <property type="protein sequence ID" value="GER90687.1"/>
    <property type="molecule type" value="Genomic_DNA"/>
</dbReference>
<evidence type="ECO:0000313" key="2">
    <source>
        <dbReference type="Proteomes" id="UP000326912"/>
    </source>
</evidence>
<organism evidence="1 2">
    <name type="scientific">Dictyobacter vulcani</name>
    <dbReference type="NCBI Taxonomy" id="2607529"/>
    <lineage>
        <taxon>Bacteria</taxon>
        <taxon>Bacillati</taxon>
        <taxon>Chloroflexota</taxon>
        <taxon>Ktedonobacteria</taxon>
        <taxon>Ktedonobacterales</taxon>
        <taxon>Dictyobacteraceae</taxon>
        <taxon>Dictyobacter</taxon>
    </lineage>
</organism>
<proteinExistence type="predicted"/>
<protein>
    <submittedName>
        <fullName evidence="1">Uncharacterized protein</fullName>
    </submittedName>
</protein>
<evidence type="ECO:0000313" key="1">
    <source>
        <dbReference type="EMBL" id="GER90687.1"/>
    </source>
</evidence>
<name>A0A5J4KVX4_9CHLR</name>